<feature type="transmembrane region" description="Helical" evidence="1">
    <location>
        <begin position="53"/>
        <end position="72"/>
    </location>
</feature>
<organism evidence="2 3">
    <name type="scientific">Bacterioplanes sanyensis</name>
    <dbReference type="NCBI Taxonomy" id="1249553"/>
    <lineage>
        <taxon>Bacteria</taxon>
        <taxon>Pseudomonadati</taxon>
        <taxon>Pseudomonadota</taxon>
        <taxon>Gammaproteobacteria</taxon>
        <taxon>Oceanospirillales</taxon>
        <taxon>Oceanospirillaceae</taxon>
        <taxon>Bacterioplanes</taxon>
    </lineage>
</organism>
<dbReference type="AlphaFoldDB" id="A0A222FFR1"/>
<keyword evidence="1" id="KW-0812">Transmembrane</keyword>
<evidence type="ECO:0000313" key="3">
    <source>
        <dbReference type="Proteomes" id="UP000202440"/>
    </source>
</evidence>
<feature type="transmembrane region" description="Helical" evidence="1">
    <location>
        <begin position="158"/>
        <end position="180"/>
    </location>
</feature>
<dbReference type="EMBL" id="CP022530">
    <property type="protein sequence ID" value="ASP37897.1"/>
    <property type="molecule type" value="Genomic_DNA"/>
</dbReference>
<keyword evidence="3" id="KW-1185">Reference proteome</keyword>
<dbReference type="RefSeq" id="WP_094059106.1">
    <property type="nucleotide sequence ID" value="NZ_CP022530.1"/>
</dbReference>
<dbReference type="KEGG" id="bsan:CHH28_04050"/>
<sequence>MLQHYFFTLPEWALTLQSSALWLHIGTASLALLAFWLPLAVHKRSRWHRYSGWLYSGLMATMVVSALTSQTLTLLDPWSVNALASDVSGEHIIAIRRTGLFLLMLCLLVGCSLWQGLRTAYWKVKRPAPTKEWLLQAAMGLTAVIAALVLILGTINQALLLGLFALATLWLMSDMIRYWWRAQPAAWWQAHLSAMLGSGIGLYTAFGAFGGRALLQAWVGDSAIWMGWLLPSVIGTIGISWAARRFRQLPKAKQPLA</sequence>
<feature type="transmembrane region" description="Helical" evidence="1">
    <location>
        <begin position="20"/>
        <end position="41"/>
    </location>
</feature>
<name>A0A222FFR1_9GAMM</name>
<feature type="transmembrane region" description="Helical" evidence="1">
    <location>
        <begin position="192"/>
        <end position="211"/>
    </location>
</feature>
<keyword evidence="1" id="KW-0472">Membrane</keyword>
<reference evidence="2 3" key="1">
    <citation type="submission" date="2017-07" db="EMBL/GenBank/DDBJ databases">
        <title>Annotated genome sequence of Bacterioplanes sanyensis isolated from Red Sea.</title>
        <authorList>
            <person name="Rehman Z.U."/>
        </authorList>
    </citation>
    <scope>NUCLEOTIDE SEQUENCE [LARGE SCALE GENOMIC DNA]</scope>
    <source>
        <strain evidence="2 3">NV9</strain>
    </source>
</reference>
<keyword evidence="1" id="KW-1133">Transmembrane helix</keyword>
<protein>
    <recommendedName>
        <fullName evidence="4">DUF2306 domain-containing protein</fullName>
    </recommendedName>
</protein>
<feature type="transmembrane region" description="Helical" evidence="1">
    <location>
        <begin position="92"/>
        <end position="113"/>
    </location>
</feature>
<evidence type="ECO:0008006" key="4">
    <source>
        <dbReference type="Google" id="ProtNLM"/>
    </source>
</evidence>
<feature type="transmembrane region" description="Helical" evidence="1">
    <location>
        <begin position="223"/>
        <end position="243"/>
    </location>
</feature>
<evidence type="ECO:0000313" key="2">
    <source>
        <dbReference type="EMBL" id="ASP37897.1"/>
    </source>
</evidence>
<evidence type="ECO:0000256" key="1">
    <source>
        <dbReference type="SAM" id="Phobius"/>
    </source>
</evidence>
<accession>A0A222FFR1</accession>
<feature type="transmembrane region" description="Helical" evidence="1">
    <location>
        <begin position="133"/>
        <end position="152"/>
    </location>
</feature>
<dbReference type="OrthoDB" id="5984490at2"/>
<gene>
    <name evidence="2" type="ORF">CHH28_04050</name>
</gene>
<dbReference type="Proteomes" id="UP000202440">
    <property type="component" value="Chromosome"/>
</dbReference>
<proteinExistence type="predicted"/>